<evidence type="ECO:0000313" key="3">
    <source>
        <dbReference type="EMBL" id="RAL53561.1"/>
    </source>
</evidence>
<dbReference type="GO" id="GO:0005506">
    <property type="term" value="F:iron ion binding"/>
    <property type="evidence" value="ECO:0007669"/>
    <property type="project" value="TreeGrafter"/>
</dbReference>
<dbReference type="GO" id="GO:0016226">
    <property type="term" value="P:iron-sulfur cluster assembly"/>
    <property type="evidence" value="ECO:0007669"/>
    <property type="project" value="TreeGrafter"/>
</dbReference>
<dbReference type="Proteomes" id="UP000249390">
    <property type="component" value="Unassembled WGS sequence"/>
</dbReference>
<proteinExistence type="inferred from homology"/>
<reference evidence="3 4" key="1">
    <citation type="submission" date="2018-06" db="EMBL/GenBank/DDBJ databases">
        <title>The Genome of Cuscuta australis (Dodder) Provides Insight into the Evolution of Plant Parasitism.</title>
        <authorList>
            <person name="Liu H."/>
        </authorList>
    </citation>
    <scope>NUCLEOTIDE SEQUENCE [LARGE SCALE GENOMIC DNA]</scope>
    <source>
        <strain evidence="4">cv. Yunnan</strain>
        <tissue evidence="3">Vines</tissue>
    </source>
</reference>
<evidence type="ECO:0008006" key="5">
    <source>
        <dbReference type="Google" id="ProtNLM"/>
    </source>
</evidence>
<feature type="compositionally biased region" description="Basic and acidic residues" evidence="2">
    <location>
        <begin position="1"/>
        <end position="10"/>
    </location>
</feature>
<dbReference type="EMBL" id="NQVE01000018">
    <property type="protein sequence ID" value="RAL53561.1"/>
    <property type="molecule type" value="Genomic_DNA"/>
</dbReference>
<feature type="compositionally biased region" description="Acidic residues" evidence="2">
    <location>
        <begin position="11"/>
        <end position="29"/>
    </location>
</feature>
<feature type="region of interest" description="Disordered" evidence="2">
    <location>
        <begin position="1"/>
        <end position="29"/>
    </location>
</feature>
<dbReference type="PANTHER" id="PTHR43011">
    <property type="entry name" value="IRON-SULFUR CLUSTER ASSEMBLY 2 HOMOLOG, MITOCHONDRIAL"/>
    <property type="match status" value="1"/>
</dbReference>
<evidence type="ECO:0000256" key="1">
    <source>
        <dbReference type="ARBA" id="ARBA00006718"/>
    </source>
</evidence>
<evidence type="ECO:0000313" key="4">
    <source>
        <dbReference type="Proteomes" id="UP000249390"/>
    </source>
</evidence>
<dbReference type="PANTHER" id="PTHR43011:SF1">
    <property type="entry name" value="IRON-SULFUR CLUSTER ASSEMBLY 2 HOMOLOG, MITOCHONDRIAL"/>
    <property type="match status" value="1"/>
</dbReference>
<gene>
    <name evidence="3" type="ORF">DM860_012176</name>
</gene>
<protein>
    <recommendedName>
        <fullName evidence="5">FeS cluster biogenesis domain-containing protein</fullName>
    </recommendedName>
</protein>
<feature type="compositionally biased region" description="Low complexity" evidence="2">
    <location>
        <begin position="104"/>
        <end position="113"/>
    </location>
</feature>
<feature type="region of interest" description="Disordered" evidence="2">
    <location>
        <begin position="104"/>
        <end position="126"/>
    </location>
</feature>
<comment type="similarity">
    <text evidence="1">Belongs to the HesB/IscA family.</text>
</comment>
<dbReference type="InterPro" id="IPR035903">
    <property type="entry name" value="HesB-like_dom_sf"/>
</dbReference>
<dbReference type="AlphaFoldDB" id="A0A328EAL5"/>
<organism evidence="3 4">
    <name type="scientific">Cuscuta australis</name>
    <dbReference type="NCBI Taxonomy" id="267555"/>
    <lineage>
        <taxon>Eukaryota</taxon>
        <taxon>Viridiplantae</taxon>
        <taxon>Streptophyta</taxon>
        <taxon>Embryophyta</taxon>
        <taxon>Tracheophyta</taxon>
        <taxon>Spermatophyta</taxon>
        <taxon>Magnoliopsida</taxon>
        <taxon>eudicotyledons</taxon>
        <taxon>Gunneridae</taxon>
        <taxon>Pentapetalae</taxon>
        <taxon>asterids</taxon>
        <taxon>lamiids</taxon>
        <taxon>Solanales</taxon>
        <taxon>Convolvulaceae</taxon>
        <taxon>Cuscuteae</taxon>
        <taxon>Cuscuta</taxon>
        <taxon>Cuscuta subgen. Grammica</taxon>
        <taxon>Cuscuta sect. Cleistogrammica</taxon>
    </lineage>
</organism>
<dbReference type="GO" id="GO:0051537">
    <property type="term" value="F:2 iron, 2 sulfur cluster binding"/>
    <property type="evidence" value="ECO:0007669"/>
    <property type="project" value="TreeGrafter"/>
</dbReference>
<sequence length="167" mass="18530">MPYEKGYKEDDASDDDASDEELELTSGEEGDLTVMILTMKARSDCDDTNDEEEDLTLTKKTKAVAFTILIGTIASNPNSFSWCLILRAAPFLAPARIRQNAALLRSRPSSSSATPEQQPELKSRNDSVFMTENCVRRMKELQASEPDEKMLRLSIEAGGCSGLKLFR</sequence>
<dbReference type="SUPFAM" id="SSF89360">
    <property type="entry name" value="HesB-like domain"/>
    <property type="match status" value="1"/>
</dbReference>
<name>A0A328EAL5_9ASTE</name>
<dbReference type="Gene3D" id="2.60.300.12">
    <property type="entry name" value="HesB-like domain"/>
    <property type="match status" value="1"/>
</dbReference>
<keyword evidence="4" id="KW-1185">Reference proteome</keyword>
<evidence type="ECO:0000256" key="2">
    <source>
        <dbReference type="SAM" id="MobiDB-lite"/>
    </source>
</evidence>
<dbReference type="GO" id="GO:0005739">
    <property type="term" value="C:mitochondrion"/>
    <property type="evidence" value="ECO:0007669"/>
    <property type="project" value="TreeGrafter"/>
</dbReference>
<comment type="caution">
    <text evidence="3">The sequence shown here is derived from an EMBL/GenBank/DDBJ whole genome shotgun (WGS) entry which is preliminary data.</text>
</comment>
<dbReference type="GO" id="GO:0051539">
    <property type="term" value="F:4 iron, 4 sulfur cluster binding"/>
    <property type="evidence" value="ECO:0007669"/>
    <property type="project" value="TreeGrafter"/>
</dbReference>
<accession>A0A328EAL5</accession>